<keyword evidence="2" id="KW-1185">Reference proteome</keyword>
<organism evidence="1 2">
    <name type="scientific">Triticum urartu</name>
    <name type="common">Red wild einkorn</name>
    <name type="synonym">Crithodium urartu</name>
    <dbReference type="NCBI Taxonomy" id="4572"/>
    <lineage>
        <taxon>Eukaryota</taxon>
        <taxon>Viridiplantae</taxon>
        <taxon>Streptophyta</taxon>
        <taxon>Embryophyta</taxon>
        <taxon>Tracheophyta</taxon>
        <taxon>Spermatophyta</taxon>
        <taxon>Magnoliopsida</taxon>
        <taxon>Liliopsida</taxon>
        <taxon>Poales</taxon>
        <taxon>Poaceae</taxon>
        <taxon>BOP clade</taxon>
        <taxon>Pooideae</taxon>
        <taxon>Triticodae</taxon>
        <taxon>Triticeae</taxon>
        <taxon>Triticinae</taxon>
        <taxon>Triticum</taxon>
    </lineage>
</organism>
<reference evidence="1" key="3">
    <citation type="submission" date="2022-06" db="UniProtKB">
        <authorList>
            <consortium name="EnsemblPlants"/>
        </authorList>
    </citation>
    <scope>IDENTIFICATION</scope>
</reference>
<name>A0A8R7Q7D4_TRIUA</name>
<dbReference type="EnsemblPlants" id="TuG1812G0400004009.01.T02">
    <property type="protein sequence ID" value="TuG1812G0400004009.01.T02"/>
    <property type="gene ID" value="TuG1812G0400004009.01"/>
</dbReference>
<accession>A0A8R7Q7D4</accession>
<proteinExistence type="predicted"/>
<dbReference type="Gramene" id="TuG1812G0400004009.01.T02">
    <property type="protein sequence ID" value="TuG1812G0400004009.01.T02"/>
    <property type="gene ID" value="TuG1812G0400004009.01"/>
</dbReference>
<sequence length="147" mass="16235">MGRGSSSGSITVNPDCRGAQANQPMRVIALLRDLPTSTASDTPDAASSGVPNREFVFRWEDIGKEQLTGTVVLHERCVFLYCKGPEERRVRPPPPPPCCRHQCPQAQPEEERAELCIGPLPADIWPQPAVSKTDGRLLYHVHKELVL</sequence>
<dbReference type="AlphaFoldDB" id="A0A8R7Q7D4"/>
<dbReference type="Proteomes" id="UP000015106">
    <property type="component" value="Chromosome 7"/>
</dbReference>
<evidence type="ECO:0000313" key="2">
    <source>
        <dbReference type="Proteomes" id="UP000015106"/>
    </source>
</evidence>
<evidence type="ECO:0000313" key="1">
    <source>
        <dbReference type="EnsemblPlants" id="TuG1812G0400004009.01.T02"/>
    </source>
</evidence>
<protein>
    <submittedName>
        <fullName evidence="1">Uncharacterized protein</fullName>
    </submittedName>
</protein>
<reference evidence="1" key="2">
    <citation type="submission" date="2018-03" db="EMBL/GenBank/DDBJ databases">
        <title>The Triticum urartu genome reveals the dynamic nature of wheat genome evolution.</title>
        <authorList>
            <person name="Ling H."/>
            <person name="Ma B."/>
            <person name="Shi X."/>
            <person name="Liu H."/>
            <person name="Dong L."/>
            <person name="Sun H."/>
            <person name="Cao Y."/>
            <person name="Gao Q."/>
            <person name="Zheng S."/>
            <person name="Li Y."/>
            <person name="Yu Y."/>
            <person name="Du H."/>
            <person name="Qi M."/>
            <person name="Li Y."/>
            <person name="Yu H."/>
            <person name="Cui Y."/>
            <person name="Wang N."/>
            <person name="Chen C."/>
            <person name="Wu H."/>
            <person name="Zhao Y."/>
            <person name="Zhang J."/>
            <person name="Li Y."/>
            <person name="Zhou W."/>
            <person name="Zhang B."/>
            <person name="Hu W."/>
            <person name="Eijk M."/>
            <person name="Tang J."/>
            <person name="Witsenboer H."/>
            <person name="Zhao S."/>
            <person name="Li Z."/>
            <person name="Zhang A."/>
            <person name="Wang D."/>
            <person name="Liang C."/>
        </authorList>
    </citation>
    <scope>NUCLEOTIDE SEQUENCE [LARGE SCALE GENOMIC DNA]</scope>
    <source>
        <strain evidence="1">cv. G1812</strain>
    </source>
</reference>
<reference evidence="2" key="1">
    <citation type="journal article" date="2013" name="Nature">
        <title>Draft genome of the wheat A-genome progenitor Triticum urartu.</title>
        <authorList>
            <person name="Ling H.Q."/>
            <person name="Zhao S."/>
            <person name="Liu D."/>
            <person name="Wang J."/>
            <person name="Sun H."/>
            <person name="Zhang C."/>
            <person name="Fan H."/>
            <person name="Li D."/>
            <person name="Dong L."/>
            <person name="Tao Y."/>
            <person name="Gao C."/>
            <person name="Wu H."/>
            <person name="Li Y."/>
            <person name="Cui Y."/>
            <person name="Guo X."/>
            <person name="Zheng S."/>
            <person name="Wang B."/>
            <person name="Yu K."/>
            <person name="Liang Q."/>
            <person name="Yang W."/>
            <person name="Lou X."/>
            <person name="Chen J."/>
            <person name="Feng M."/>
            <person name="Jian J."/>
            <person name="Zhang X."/>
            <person name="Luo G."/>
            <person name="Jiang Y."/>
            <person name="Liu J."/>
            <person name="Wang Z."/>
            <person name="Sha Y."/>
            <person name="Zhang B."/>
            <person name="Wu H."/>
            <person name="Tang D."/>
            <person name="Shen Q."/>
            <person name="Xue P."/>
            <person name="Zou S."/>
            <person name="Wang X."/>
            <person name="Liu X."/>
            <person name="Wang F."/>
            <person name="Yang Y."/>
            <person name="An X."/>
            <person name="Dong Z."/>
            <person name="Zhang K."/>
            <person name="Zhang X."/>
            <person name="Luo M.C."/>
            <person name="Dvorak J."/>
            <person name="Tong Y."/>
            <person name="Wang J."/>
            <person name="Yang H."/>
            <person name="Li Z."/>
            <person name="Wang D."/>
            <person name="Zhang A."/>
            <person name="Wang J."/>
        </authorList>
    </citation>
    <scope>NUCLEOTIDE SEQUENCE</scope>
    <source>
        <strain evidence="2">cv. G1812</strain>
    </source>
</reference>